<proteinExistence type="predicted"/>
<sequence>MTIRLSGKFEEFLHGSFYVHLYRFSVDSFDFVVLFSPIDITDAEYLAFRSSEAGFRLPERCYDLKFDREDNFLNSTFYQVPERGMGSRRYGFVQDLAVALQHIVILHYYQYSAKVYFMIAENDKLKRYYDRILQLRHDNVLSEIKAGLGEGGKGYVLKTRHF</sequence>
<evidence type="ECO:0000313" key="1">
    <source>
        <dbReference type="EMBL" id="MCY0791065.1"/>
    </source>
</evidence>
<evidence type="ECO:0000313" key="2">
    <source>
        <dbReference type="Proteomes" id="UP001076655"/>
    </source>
</evidence>
<reference evidence="1" key="1">
    <citation type="submission" date="2022-08" db="EMBL/GenBank/DDBJ databases">
        <authorList>
            <person name="Dale J.L."/>
        </authorList>
    </citation>
    <scope>NUCLEOTIDE SEQUENCE</scope>
    <source>
        <strain evidence="1">2022EL-00758</strain>
    </source>
</reference>
<dbReference type="AlphaFoldDB" id="A0A9Q4CQE4"/>
<gene>
    <name evidence="1" type="ORF">N0392_15390</name>
</gene>
<dbReference type="RefSeq" id="WP_046891932.1">
    <property type="nucleotide sequence ID" value="NZ_CP172114.1"/>
</dbReference>
<organism evidence="1 2">
    <name type="scientific">Morganella morganii</name>
    <name type="common">Proteus morganii</name>
    <dbReference type="NCBI Taxonomy" id="582"/>
    <lineage>
        <taxon>Bacteria</taxon>
        <taxon>Pseudomonadati</taxon>
        <taxon>Pseudomonadota</taxon>
        <taxon>Gammaproteobacteria</taxon>
        <taxon>Enterobacterales</taxon>
        <taxon>Morganellaceae</taxon>
        <taxon>Morganella</taxon>
    </lineage>
</organism>
<accession>A0A9Q4CQE4</accession>
<name>A0A9Q4CQE4_MORMO</name>
<protein>
    <submittedName>
        <fullName evidence="1">Uncharacterized protein</fullName>
    </submittedName>
</protein>
<dbReference type="EMBL" id="JAPNMI010000008">
    <property type="protein sequence ID" value="MCY0791065.1"/>
    <property type="molecule type" value="Genomic_DNA"/>
</dbReference>
<comment type="caution">
    <text evidence="1">The sequence shown here is derived from an EMBL/GenBank/DDBJ whole genome shotgun (WGS) entry which is preliminary data.</text>
</comment>
<dbReference type="Proteomes" id="UP001076655">
    <property type="component" value="Unassembled WGS sequence"/>
</dbReference>